<dbReference type="InterPro" id="IPR011990">
    <property type="entry name" value="TPR-like_helical_dom_sf"/>
</dbReference>
<proteinExistence type="inferred from homology"/>
<reference evidence="4 5" key="1">
    <citation type="submission" date="2020-06" db="EMBL/GenBank/DDBJ databases">
        <title>Transcriptomic and genomic resources for Thalictrum thalictroides and T. hernandezii: Facilitating candidate gene discovery in an emerging model plant lineage.</title>
        <authorList>
            <person name="Arias T."/>
            <person name="Riano-Pachon D.M."/>
            <person name="Di Stilio V.S."/>
        </authorList>
    </citation>
    <scope>NUCLEOTIDE SEQUENCE [LARGE SCALE GENOMIC DNA]</scope>
    <source>
        <strain evidence="5">cv. WT478/WT964</strain>
        <tissue evidence="4">Leaves</tissue>
    </source>
</reference>
<evidence type="ECO:0000256" key="3">
    <source>
        <dbReference type="PROSITE-ProRule" id="PRU00708"/>
    </source>
</evidence>
<dbReference type="Pfam" id="PF01535">
    <property type="entry name" value="PPR"/>
    <property type="match status" value="1"/>
</dbReference>
<dbReference type="Proteomes" id="UP000554482">
    <property type="component" value="Unassembled WGS sequence"/>
</dbReference>
<evidence type="ECO:0000256" key="1">
    <source>
        <dbReference type="ARBA" id="ARBA00007626"/>
    </source>
</evidence>
<dbReference type="PANTHER" id="PTHR47939:SF5">
    <property type="entry name" value="PENTACOTRIPEPTIDE-REPEAT REGION OF PRORP DOMAIN-CONTAINING PROTEIN"/>
    <property type="match status" value="1"/>
</dbReference>
<evidence type="ECO:0000256" key="2">
    <source>
        <dbReference type="ARBA" id="ARBA00022737"/>
    </source>
</evidence>
<gene>
    <name evidence="4" type="ORF">FRX31_016593</name>
</gene>
<name>A0A7J6WB30_THATH</name>
<keyword evidence="2" id="KW-0677">Repeat</keyword>
<dbReference type="AlphaFoldDB" id="A0A7J6WB30"/>
<protein>
    <submittedName>
        <fullName evidence="4">Pentatricopeptide repeat-containing protein</fullName>
    </submittedName>
</protein>
<accession>A0A7J6WB30</accession>
<dbReference type="PROSITE" id="PS51375">
    <property type="entry name" value="PPR"/>
    <property type="match status" value="1"/>
</dbReference>
<dbReference type="EMBL" id="JABWDY010019550">
    <property type="protein sequence ID" value="KAF5193820.1"/>
    <property type="molecule type" value="Genomic_DNA"/>
</dbReference>
<feature type="non-terminal residue" evidence="4">
    <location>
        <position position="1"/>
    </location>
</feature>
<dbReference type="InterPro" id="IPR050667">
    <property type="entry name" value="PPR-containing_protein"/>
</dbReference>
<dbReference type="Gene3D" id="1.25.40.10">
    <property type="entry name" value="Tetratricopeptide repeat domain"/>
    <property type="match status" value="2"/>
</dbReference>
<feature type="repeat" description="PPR" evidence="3">
    <location>
        <begin position="24"/>
        <end position="58"/>
    </location>
</feature>
<evidence type="ECO:0000313" key="5">
    <source>
        <dbReference type="Proteomes" id="UP000554482"/>
    </source>
</evidence>
<comment type="similarity">
    <text evidence="1">Belongs to the PPR family. P subfamily.</text>
</comment>
<dbReference type="NCBIfam" id="TIGR00756">
    <property type="entry name" value="PPR"/>
    <property type="match status" value="1"/>
</dbReference>
<dbReference type="PANTHER" id="PTHR47939">
    <property type="entry name" value="MEMBRANE-ASSOCIATED SALT-INDUCIBLE PROTEIN-LIKE"/>
    <property type="match status" value="1"/>
</dbReference>
<sequence length="235" mass="26079">IVGKKTHSAFFVFNDVKELGVEIGPNVCNSLVAGLASDGYIDSAKKVFNEMCVRGISFSTLGFGVFIGRFCRVLEFEKILGLIDEVKNRGVFSGINGSIVAVLIVDGLCLAFRLASRVLNELRVRDCKPDFMAYRIVAEAFQVQGQLVETEKVLKRKSKFGVSPRANDYREFILNLVSEKWIQEAKELGEVITGGNFPIEEDVLNDLIGSVSAIDPDSAVLFFKFMSEKDLLFFL</sequence>
<evidence type="ECO:0000313" key="4">
    <source>
        <dbReference type="EMBL" id="KAF5193820.1"/>
    </source>
</evidence>
<dbReference type="InterPro" id="IPR002885">
    <property type="entry name" value="PPR_rpt"/>
</dbReference>
<keyword evidence="5" id="KW-1185">Reference proteome</keyword>
<dbReference type="OrthoDB" id="185373at2759"/>
<comment type="caution">
    <text evidence="4">The sequence shown here is derived from an EMBL/GenBank/DDBJ whole genome shotgun (WGS) entry which is preliminary data.</text>
</comment>
<organism evidence="4 5">
    <name type="scientific">Thalictrum thalictroides</name>
    <name type="common">Rue-anemone</name>
    <name type="synonym">Anemone thalictroides</name>
    <dbReference type="NCBI Taxonomy" id="46969"/>
    <lineage>
        <taxon>Eukaryota</taxon>
        <taxon>Viridiplantae</taxon>
        <taxon>Streptophyta</taxon>
        <taxon>Embryophyta</taxon>
        <taxon>Tracheophyta</taxon>
        <taxon>Spermatophyta</taxon>
        <taxon>Magnoliopsida</taxon>
        <taxon>Ranunculales</taxon>
        <taxon>Ranunculaceae</taxon>
        <taxon>Thalictroideae</taxon>
        <taxon>Thalictrum</taxon>
    </lineage>
</organism>